<reference evidence="2 3" key="1">
    <citation type="submission" date="2015-03" db="EMBL/GenBank/DDBJ databases">
        <title>Complete genome sequence of Lactobacillus acetotolerans NBRC 13120.</title>
        <authorList>
            <person name="Toh H."/>
            <person name="Morita H."/>
            <person name="Fujita N."/>
        </authorList>
    </citation>
    <scope>NUCLEOTIDE SEQUENCE [LARGE SCALE GENOMIC DNA]</scope>
    <source>
        <strain evidence="2 3">NBRC 13120</strain>
    </source>
</reference>
<protein>
    <recommendedName>
        <fullName evidence="4">Superinfection exclusion protein B</fullName>
    </recommendedName>
</protein>
<dbReference type="PATRIC" id="fig|1600.4.peg.1113"/>
<keyword evidence="1" id="KW-0472">Membrane</keyword>
<dbReference type="RefSeq" id="WP_060459584.1">
    <property type="nucleotide sequence ID" value="NZ_AP014808.1"/>
</dbReference>
<proteinExistence type="predicted"/>
<evidence type="ECO:0000256" key="1">
    <source>
        <dbReference type="SAM" id="Phobius"/>
    </source>
</evidence>
<gene>
    <name evidence="2" type="ORF">LBAT_1089</name>
</gene>
<dbReference type="InterPro" id="IPR025982">
    <property type="entry name" value="SieB"/>
</dbReference>
<keyword evidence="1" id="KW-1133">Transmembrane helix</keyword>
<feature type="transmembrane region" description="Helical" evidence="1">
    <location>
        <begin position="49"/>
        <end position="74"/>
    </location>
</feature>
<evidence type="ECO:0008006" key="4">
    <source>
        <dbReference type="Google" id="ProtNLM"/>
    </source>
</evidence>
<feature type="transmembrane region" description="Helical" evidence="1">
    <location>
        <begin position="21"/>
        <end position="37"/>
    </location>
</feature>
<dbReference type="EMBL" id="AP014808">
    <property type="protein sequence ID" value="BAQ57478.1"/>
    <property type="molecule type" value="Genomic_DNA"/>
</dbReference>
<keyword evidence="3" id="KW-1185">Reference proteome</keyword>
<sequence length="172" mass="20103">MDWKLIKTFLQALMTNVKVRLNIAVSCTVILVLKPIFKTLPNGTDFYKIIFFPLLFLAVLFWSSLFVEVISFMFKKFQSKKNLKNYEKYIFSLKGKKLGIVREMYNSECHNKYLSKNDTDVVELCRNKIIFNSGVYRLPMPSLEDPNDPKFLFVLQPTALKIINIACNKLKK</sequence>
<dbReference type="Proteomes" id="UP000035709">
    <property type="component" value="Chromosome"/>
</dbReference>
<evidence type="ECO:0000313" key="3">
    <source>
        <dbReference type="Proteomes" id="UP000035709"/>
    </source>
</evidence>
<dbReference type="Pfam" id="PF14163">
    <property type="entry name" value="SieB"/>
    <property type="match status" value="1"/>
</dbReference>
<organism evidence="2 3">
    <name type="scientific">Lactobacillus acetotolerans</name>
    <dbReference type="NCBI Taxonomy" id="1600"/>
    <lineage>
        <taxon>Bacteria</taxon>
        <taxon>Bacillati</taxon>
        <taxon>Bacillota</taxon>
        <taxon>Bacilli</taxon>
        <taxon>Lactobacillales</taxon>
        <taxon>Lactobacillaceae</taxon>
        <taxon>Lactobacillus</taxon>
    </lineage>
</organism>
<evidence type="ECO:0000313" key="2">
    <source>
        <dbReference type="EMBL" id="BAQ57478.1"/>
    </source>
</evidence>
<name>A0A0D6A3U7_9LACO</name>
<accession>A0A0D6A3U7</accession>
<dbReference type="KEGG" id="lae:LBAT_1089"/>
<keyword evidence="1" id="KW-0812">Transmembrane</keyword>
<dbReference type="AlphaFoldDB" id="A0A0D6A3U7"/>